<evidence type="ECO:0000256" key="3">
    <source>
        <dbReference type="SAM" id="Coils"/>
    </source>
</evidence>
<feature type="region of interest" description="Disordered" evidence="4">
    <location>
        <begin position="181"/>
        <end position="205"/>
    </location>
</feature>
<dbReference type="SMART" id="SM00175">
    <property type="entry name" value="RAB"/>
    <property type="match status" value="1"/>
</dbReference>
<dbReference type="PROSITE" id="PS51419">
    <property type="entry name" value="RAB"/>
    <property type="match status" value="1"/>
</dbReference>
<evidence type="ECO:0000256" key="4">
    <source>
        <dbReference type="SAM" id="MobiDB-lite"/>
    </source>
</evidence>
<feature type="region of interest" description="Disordered" evidence="4">
    <location>
        <begin position="49"/>
        <end position="68"/>
    </location>
</feature>
<dbReference type="SUPFAM" id="SSF52540">
    <property type="entry name" value="P-loop containing nucleoside triphosphate hydrolases"/>
    <property type="match status" value="1"/>
</dbReference>
<dbReference type="InterPro" id="IPR027417">
    <property type="entry name" value="P-loop_NTPase"/>
</dbReference>
<keyword evidence="1" id="KW-0547">Nucleotide-binding</keyword>
<reference evidence="5 6" key="1">
    <citation type="journal article" date="2017" name="G3 (Bethesda)">
        <title>First Draft Genome Sequence of the Pathogenic Fungus Lomentospora prolificans (Formerly Scedosporium prolificans).</title>
        <authorList>
            <person name="Luo R."/>
            <person name="Zimin A."/>
            <person name="Workman R."/>
            <person name="Fan Y."/>
            <person name="Pertea G."/>
            <person name="Grossman N."/>
            <person name="Wear M.P."/>
            <person name="Jia B."/>
            <person name="Miller H."/>
            <person name="Casadevall A."/>
            <person name="Timp W."/>
            <person name="Zhang S.X."/>
            <person name="Salzberg S.L."/>
        </authorList>
    </citation>
    <scope>NUCLEOTIDE SEQUENCE [LARGE SCALE GENOMIC DNA]</scope>
    <source>
        <strain evidence="5 6">JHH-5317</strain>
    </source>
</reference>
<dbReference type="PRINTS" id="PR00449">
    <property type="entry name" value="RASTRNSFRMNG"/>
</dbReference>
<dbReference type="GO" id="GO:0007165">
    <property type="term" value="P:signal transduction"/>
    <property type="evidence" value="ECO:0007669"/>
    <property type="project" value="InterPro"/>
</dbReference>
<keyword evidence="2" id="KW-0342">GTP-binding</keyword>
<comment type="caution">
    <text evidence="5">The sequence shown here is derived from an EMBL/GenBank/DDBJ whole genome shotgun (WGS) entry which is preliminary data.</text>
</comment>
<dbReference type="VEuPathDB" id="FungiDB:jhhlp_006191"/>
<dbReference type="Pfam" id="PF00071">
    <property type="entry name" value="Ras"/>
    <property type="match status" value="2"/>
</dbReference>
<evidence type="ECO:0000313" key="6">
    <source>
        <dbReference type="Proteomes" id="UP000233524"/>
    </source>
</evidence>
<dbReference type="GO" id="GO:0016020">
    <property type="term" value="C:membrane"/>
    <property type="evidence" value="ECO:0007669"/>
    <property type="project" value="InterPro"/>
</dbReference>
<dbReference type="InterPro" id="IPR001806">
    <property type="entry name" value="Small_GTPase"/>
</dbReference>
<gene>
    <name evidence="5" type="ORF">jhhlp_006191</name>
</gene>
<dbReference type="SMART" id="SM00173">
    <property type="entry name" value="RAS"/>
    <property type="match status" value="1"/>
</dbReference>
<dbReference type="OrthoDB" id="18798at2759"/>
<accession>A0A2N3N582</accession>
<dbReference type="InterPro" id="IPR020849">
    <property type="entry name" value="Small_GTPase_Ras-type"/>
</dbReference>
<name>A0A2N3N582_9PEZI</name>
<evidence type="ECO:0000256" key="2">
    <source>
        <dbReference type="ARBA" id="ARBA00023134"/>
    </source>
</evidence>
<dbReference type="InParanoid" id="A0A2N3N582"/>
<dbReference type="EMBL" id="NLAX01000701">
    <property type="protein sequence ID" value="PKS07585.1"/>
    <property type="molecule type" value="Genomic_DNA"/>
</dbReference>
<dbReference type="GO" id="GO:0005525">
    <property type="term" value="F:GTP binding"/>
    <property type="evidence" value="ECO:0007669"/>
    <property type="project" value="UniProtKB-KW"/>
</dbReference>
<proteinExistence type="predicted"/>
<dbReference type="Proteomes" id="UP000233524">
    <property type="component" value="Unassembled WGS sequence"/>
</dbReference>
<sequence>MSRATSSENPESVMWTEEEKRYLRALMRHDFLETGATEELRRALTVRRLNAGNGPTSPKNRIRNNDSKPPVGEFRVLVIGAKGVGKTSILTRICKGRFPTPDEPHDPFYDQGCRQVTEIDGQNYTIDALEMPSKHLWRDDLVQQAINITEAAIVVYDVTDPDSLRLARGLHELIRDTISGAPAIAGPSNPSAGQQPGMGYGNGANGATTNGAREYALFLVGNKSEAESRRIAYSDGSKVATSWHVKTTFMEVSAKTGDQITLLFPKIGKEILTLRSINQQRKEFAEKMERMKVEAQEMQAKRKQGLWRRLSRSFFARREVAQI</sequence>
<feature type="coiled-coil region" evidence="3">
    <location>
        <begin position="274"/>
        <end position="301"/>
    </location>
</feature>
<dbReference type="Gene3D" id="3.40.50.300">
    <property type="entry name" value="P-loop containing nucleotide triphosphate hydrolases"/>
    <property type="match status" value="1"/>
</dbReference>
<keyword evidence="3" id="KW-0175">Coiled coil</keyword>
<dbReference type="GO" id="GO:0003924">
    <property type="term" value="F:GTPase activity"/>
    <property type="evidence" value="ECO:0007669"/>
    <property type="project" value="InterPro"/>
</dbReference>
<organism evidence="5 6">
    <name type="scientific">Lomentospora prolificans</name>
    <dbReference type="NCBI Taxonomy" id="41688"/>
    <lineage>
        <taxon>Eukaryota</taxon>
        <taxon>Fungi</taxon>
        <taxon>Dikarya</taxon>
        <taxon>Ascomycota</taxon>
        <taxon>Pezizomycotina</taxon>
        <taxon>Sordariomycetes</taxon>
        <taxon>Hypocreomycetidae</taxon>
        <taxon>Microascales</taxon>
        <taxon>Microascaceae</taxon>
        <taxon>Lomentospora</taxon>
    </lineage>
</organism>
<dbReference type="PROSITE" id="PS51421">
    <property type="entry name" value="RAS"/>
    <property type="match status" value="1"/>
</dbReference>
<dbReference type="AlphaFoldDB" id="A0A2N3N582"/>
<evidence type="ECO:0000313" key="5">
    <source>
        <dbReference type="EMBL" id="PKS07585.1"/>
    </source>
</evidence>
<protein>
    <submittedName>
        <fullName evidence="5">Uncharacterized protein</fullName>
    </submittedName>
</protein>
<dbReference type="STRING" id="41688.A0A2N3N582"/>
<evidence type="ECO:0000256" key="1">
    <source>
        <dbReference type="ARBA" id="ARBA00022741"/>
    </source>
</evidence>
<keyword evidence="6" id="KW-1185">Reference proteome</keyword>
<dbReference type="PANTHER" id="PTHR24070">
    <property type="entry name" value="RAS, DI-RAS, AND RHEB FAMILY MEMBERS OF SMALL GTPASE SUPERFAMILY"/>
    <property type="match status" value="1"/>
</dbReference>